<sequence>MEEDLNEAALLHMLTRIAQICGGDAAAAAAAIKMLMDLVNERIMILNKKAKKEMVQASSA</sequence>
<keyword evidence="2" id="KW-0597">Phosphoprotein</keyword>
<organism evidence="3">
    <name type="scientific">Orf virus</name>
    <name type="common">ORFV</name>
    <dbReference type="NCBI Taxonomy" id="10258"/>
    <lineage>
        <taxon>Viruses</taxon>
        <taxon>Varidnaviria</taxon>
        <taxon>Bamfordvirae</taxon>
        <taxon>Nucleocytoviricota</taxon>
        <taxon>Pokkesviricetes</taxon>
        <taxon>Chitovirales</taxon>
        <taxon>Poxviridae</taxon>
        <taxon>Chordopoxvirinae</taxon>
        <taxon>Parapoxvirus</taxon>
        <taxon>Parapoxvirus orf</taxon>
    </lineage>
</organism>
<dbReference type="EMBL" id="KM583895">
    <property type="protein sequence ID" value="AIY55508.1"/>
    <property type="molecule type" value="Genomic_DNA"/>
</dbReference>
<dbReference type="Pfam" id="PF06015">
    <property type="entry name" value="Chordopox_A30L"/>
    <property type="match status" value="1"/>
</dbReference>
<dbReference type="InterPro" id="IPR009257">
    <property type="entry name" value="Chordopox_A30L"/>
</dbReference>
<organismHost>
    <name type="scientific">Ovis aries</name>
    <name type="common">Sheep</name>
    <dbReference type="NCBI Taxonomy" id="9940"/>
</organismHost>
<evidence type="ECO:0000256" key="2">
    <source>
        <dbReference type="ARBA" id="ARBA00022553"/>
    </source>
</evidence>
<comment type="function">
    <text evidence="1">Required for the association between the dense viroplasm and the viral membranes to form the mature virion (MV).</text>
</comment>
<evidence type="ECO:0000313" key="3">
    <source>
        <dbReference type="EMBL" id="AIY55508.1"/>
    </source>
</evidence>
<name>A0A0A7DZR3_ORFV</name>
<accession>A0A0A7DZR3</accession>
<organismHost>
    <name type="scientific">Homo sapiens</name>
    <name type="common">Human</name>
    <dbReference type="NCBI Taxonomy" id="9606"/>
</organismHost>
<protein>
    <submittedName>
        <fullName evidence="3">Virion morphogenesis protein</fullName>
    </submittedName>
</protein>
<reference evidence="3" key="1">
    <citation type="journal article" date="2014" name="Gene">
        <title>Identification, phylogenetic evolutionary analysis of GDQY orf virus isolated from Qingyuan City, Guangdong Province, southern China.</title>
        <authorList>
            <person name="Duan C."/>
            <person name="Liao M."/>
            <person name="Wang H."/>
            <person name="Luo X."/>
            <person name="Shao J."/>
            <person name="Xu Y."/>
            <person name="Li W."/>
            <person name="Hao W."/>
            <person name="Luo S."/>
        </authorList>
    </citation>
    <scope>NUCLEOTIDE SEQUENCE</scope>
    <source>
        <strain evidence="3">GDQY</strain>
    </source>
</reference>
<organismHost>
    <name type="scientific">Capra hircus</name>
    <name type="common">Goat</name>
    <dbReference type="NCBI Taxonomy" id="9925"/>
</organismHost>
<evidence type="ECO:0000256" key="1">
    <source>
        <dbReference type="ARBA" id="ARBA00003527"/>
    </source>
</evidence>
<proteinExistence type="predicted"/>
<gene>
    <name evidence="3" type="primary">ORFV0107</name>
</gene>